<dbReference type="InterPro" id="IPR050951">
    <property type="entry name" value="Retrovirus_Pol_polyprotein"/>
</dbReference>
<organism evidence="2 3">
    <name type="scientific">Cryptotermes secundus</name>
    <dbReference type="NCBI Taxonomy" id="105785"/>
    <lineage>
        <taxon>Eukaryota</taxon>
        <taxon>Metazoa</taxon>
        <taxon>Ecdysozoa</taxon>
        <taxon>Arthropoda</taxon>
        <taxon>Hexapoda</taxon>
        <taxon>Insecta</taxon>
        <taxon>Pterygota</taxon>
        <taxon>Neoptera</taxon>
        <taxon>Polyneoptera</taxon>
        <taxon>Dictyoptera</taxon>
        <taxon>Blattodea</taxon>
        <taxon>Blattoidea</taxon>
        <taxon>Termitoidae</taxon>
        <taxon>Kalotermitidae</taxon>
        <taxon>Cryptotermitinae</taxon>
        <taxon>Cryptotermes</taxon>
    </lineage>
</organism>
<dbReference type="InParanoid" id="A0A2J7R488"/>
<comment type="caution">
    <text evidence="2">The sequence shown here is derived from an EMBL/GenBank/DDBJ whole genome shotgun (WGS) entry which is preliminary data.</text>
</comment>
<dbReference type="SUPFAM" id="SSF53098">
    <property type="entry name" value="Ribonuclease H-like"/>
    <property type="match status" value="1"/>
</dbReference>
<reference evidence="2 3" key="1">
    <citation type="submission" date="2017-12" db="EMBL/GenBank/DDBJ databases">
        <title>Hemimetabolous genomes reveal molecular basis of termite eusociality.</title>
        <authorList>
            <person name="Harrison M.C."/>
            <person name="Jongepier E."/>
            <person name="Robertson H.M."/>
            <person name="Arning N."/>
            <person name="Bitard-Feildel T."/>
            <person name="Chao H."/>
            <person name="Childers C.P."/>
            <person name="Dinh H."/>
            <person name="Doddapaneni H."/>
            <person name="Dugan S."/>
            <person name="Gowin J."/>
            <person name="Greiner C."/>
            <person name="Han Y."/>
            <person name="Hu H."/>
            <person name="Hughes D.S.T."/>
            <person name="Huylmans A.-K."/>
            <person name="Kemena C."/>
            <person name="Kremer L.P.M."/>
            <person name="Lee S.L."/>
            <person name="Lopez-Ezquerra A."/>
            <person name="Mallet L."/>
            <person name="Monroy-Kuhn J.M."/>
            <person name="Moser A."/>
            <person name="Murali S.C."/>
            <person name="Muzny D.M."/>
            <person name="Otani S."/>
            <person name="Piulachs M.-D."/>
            <person name="Poelchau M."/>
            <person name="Qu J."/>
            <person name="Schaub F."/>
            <person name="Wada-Katsumata A."/>
            <person name="Worley K.C."/>
            <person name="Xie Q."/>
            <person name="Ylla G."/>
            <person name="Poulsen M."/>
            <person name="Gibbs R.A."/>
            <person name="Schal C."/>
            <person name="Richards S."/>
            <person name="Belles X."/>
            <person name="Korb J."/>
            <person name="Bornberg-Bauer E."/>
        </authorList>
    </citation>
    <scope>NUCLEOTIDE SEQUENCE [LARGE SCALE GENOMIC DNA]</scope>
    <source>
        <tissue evidence="2">Whole body</tissue>
    </source>
</reference>
<dbReference type="PANTHER" id="PTHR37984">
    <property type="entry name" value="PROTEIN CBG26694"/>
    <property type="match status" value="1"/>
</dbReference>
<name>A0A2J7R488_9NEOP</name>
<dbReference type="OrthoDB" id="6764494at2759"/>
<dbReference type="AlphaFoldDB" id="A0A2J7R488"/>
<dbReference type="Gene3D" id="3.30.420.10">
    <property type="entry name" value="Ribonuclease H-like superfamily/Ribonuclease H"/>
    <property type="match status" value="1"/>
</dbReference>
<dbReference type="Proteomes" id="UP000235965">
    <property type="component" value="Unassembled WGS sequence"/>
</dbReference>
<dbReference type="STRING" id="105785.A0A2J7R488"/>
<protein>
    <recommendedName>
        <fullName evidence="1">Integrase catalytic domain-containing protein</fullName>
    </recommendedName>
</protein>
<dbReference type="InterPro" id="IPR001584">
    <property type="entry name" value="Integrase_cat-core"/>
</dbReference>
<sequence>MSLDLYGPLPTGRGGVKYILVCLDVFSKHVALYALKSATTKSCRNKLKSHYFPEVTTPQCIPSDHGSQFTSPSWRKALTDLNIDVKYFPIRHPESNPAERVMRELNKYFKIYCHTTQEKWPEMVPYITKWLNTSVSGTTGYSPIELMFDEPRPDLFREILDKTSEQLPEAETLESKTLKACARMKLRANDKRNKSKTGTTKWRPQLNERVLLRCQPTSDVAQGVIGKFQHPFDGPFIISKFIPPSMYEVSNSKGKLRGMFNLGHLKPYLDSVD</sequence>
<evidence type="ECO:0000313" key="2">
    <source>
        <dbReference type="EMBL" id="PNF35650.1"/>
    </source>
</evidence>
<dbReference type="PANTHER" id="PTHR37984:SF5">
    <property type="entry name" value="PROTEIN NYNRIN-LIKE"/>
    <property type="match status" value="1"/>
</dbReference>
<feature type="domain" description="Integrase catalytic" evidence="1">
    <location>
        <begin position="1"/>
        <end position="151"/>
    </location>
</feature>
<evidence type="ECO:0000313" key="3">
    <source>
        <dbReference type="Proteomes" id="UP000235965"/>
    </source>
</evidence>
<dbReference type="Pfam" id="PF00665">
    <property type="entry name" value="rve"/>
    <property type="match status" value="1"/>
</dbReference>
<dbReference type="GO" id="GO:0015074">
    <property type="term" value="P:DNA integration"/>
    <property type="evidence" value="ECO:0007669"/>
    <property type="project" value="InterPro"/>
</dbReference>
<proteinExistence type="predicted"/>
<dbReference type="InterPro" id="IPR036397">
    <property type="entry name" value="RNaseH_sf"/>
</dbReference>
<gene>
    <name evidence="2" type="ORF">B7P43_G17966</name>
</gene>
<dbReference type="InterPro" id="IPR012337">
    <property type="entry name" value="RNaseH-like_sf"/>
</dbReference>
<accession>A0A2J7R488</accession>
<evidence type="ECO:0000259" key="1">
    <source>
        <dbReference type="PROSITE" id="PS50994"/>
    </source>
</evidence>
<dbReference type="EMBL" id="NEVH01007519">
    <property type="protein sequence ID" value="PNF35650.1"/>
    <property type="molecule type" value="Genomic_DNA"/>
</dbReference>
<dbReference type="PROSITE" id="PS50994">
    <property type="entry name" value="INTEGRASE"/>
    <property type="match status" value="1"/>
</dbReference>
<keyword evidence="3" id="KW-1185">Reference proteome</keyword>
<dbReference type="GO" id="GO:0003676">
    <property type="term" value="F:nucleic acid binding"/>
    <property type="evidence" value="ECO:0007669"/>
    <property type="project" value="InterPro"/>
</dbReference>